<keyword evidence="5 8" id="KW-1133">Transmembrane helix</keyword>
<dbReference type="InterPro" id="IPR005828">
    <property type="entry name" value="MFS_sugar_transport-like"/>
</dbReference>
<dbReference type="Proteomes" id="UP001454036">
    <property type="component" value="Unassembled WGS sequence"/>
</dbReference>
<evidence type="ECO:0000256" key="2">
    <source>
        <dbReference type="ARBA" id="ARBA00010992"/>
    </source>
</evidence>
<evidence type="ECO:0000256" key="1">
    <source>
        <dbReference type="ARBA" id="ARBA00004370"/>
    </source>
</evidence>
<dbReference type="AlphaFoldDB" id="A0AAV3PF94"/>
<organism evidence="9 10">
    <name type="scientific">Lithospermum erythrorhizon</name>
    <name type="common">Purple gromwell</name>
    <name type="synonym">Lithospermum officinale var. erythrorhizon</name>
    <dbReference type="NCBI Taxonomy" id="34254"/>
    <lineage>
        <taxon>Eukaryota</taxon>
        <taxon>Viridiplantae</taxon>
        <taxon>Streptophyta</taxon>
        <taxon>Embryophyta</taxon>
        <taxon>Tracheophyta</taxon>
        <taxon>Spermatophyta</taxon>
        <taxon>Magnoliopsida</taxon>
        <taxon>eudicotyledons</taxon>
        <taxon>Gunneridae</taxon>
        <taxon>Pentapetalae</taxon>
        <taxon>asterids</taxon>
        <taxon>lamiids</taxon>
        <taxon>Boraginales</taxon>
        <taxon>Boraginaceae</taxon>
        <taxon>Boraginoideae</taxon>
        <taxon>Lithospermeae</taxon>
        <taxon>Lithospermum</taxon>
    </lineage>
</organism>
<dbReference type="Gene3D" id="1.20.1250.20">
    <property type="entry name" value="MFS general substrate transporter like domains"/>
    <property type="match status" value="1"/>
</dbReference>
<evidence type="ECO:0000313" key="9">
    <source>
        <dbReference type="EMBL" id="GAA0149918.1"/>
    </source>
</evidence>
<evidence type="ECO:0000256" key="7">
    <source>
        <dbReference type="ARBA" id="ARBA00044504"/>
    </source>
</evidence>
<reference evidence="9 10" key="1">
    <citation type="submission" date="2024-01" db="EMBL/GenBank/DDBJ databases">
        <title>The complete chloroplast genome sequence of Lithospermum erythrorhizon: insights into the phylogenetic relationship among Boraginaceae species and the maternal lineages of purple gromwells.</title>
        <authorList>
            <person name="Okada T."/>
            <person name="Watanabe K."/>
        </authorList>
    </citation>
    <scope>NUCLEOTIDE SEQUENCE [LARGE SCALE GENOMIC DNA]</scope>
</reference>
<name>A0AAV3PF94_LITER</name>
<comment type="caution">
    <text evidence="9">The sequence shown here is derived from an EMBL/GenBank/DDBJ whole genome shotgun (WGS) entry which is preliminary data.</text>
</comment>
<comment type="similarity">
    <text evidence="7">Belongs to the major facilitator superfamily. Phosphate:H(+) symporter (TC 2.A.1.9) family.</text>
</comment>
<proteinExistence type="inferred from homology"/>
<evidence type="ECO:0000256" key="6">
    <source>
        <dbReference type="ARBA" id="ARBA00023136"/>
    </source>
</evidence>
<dbReference type="InterPro" id="IPR036259">
    <property type="entry name" value="MFS_trans_sf"/>
</dbReference>
<dbReference type="EMBL" id="BAABME010001493">
    <property type="protein sequence ID" value="GAA0149918.1"/>
    <property type="molecule type" value="Genomic_DNA"/>
</dbReference>
<feature type="transmembrane region" description="Helical" evidence="8">
    <location>
        <begin position="61"/>
        <end position="80"/>
    </location>
</feature>
<dbReference type="PANTHER" id="PTHR23500">
    <property type="entry name" value="SOLUTE CARRIER FAMILY 2, FACILITATED GLUCOSE TRANSPORTER"/>
    <property type="match status" value="1"/>
</dbReference>
<evidence type="ECO:0000256" key="4">
    <source>
        <dbReference type="ARBA" id="ARBA00022692"/>
    </source>
</evidence>
<comment type="subcellular location">
    <subcellularLocation>
        <location evidence="1">Membrane</location>
    </subcellularLocation>
</comment>
<dbReference type="PANTHER" id="PTHR23500:SF574">
    <property type="entry name" value="SUGAR TRANSPORT PROTEIN 1"/>
    <property type="match status" value="1"/>
</dbReference>
<dbReference type="InterPro" id="IPR045262">
    <property type="entry name" value="STP/PLT_plant"/>
</dbReference>
<dbReference type="GO" id="GO:0015144">
    <property type="term" value="F:carbohydrate transmembrane transporter activity"/>
    <property type="evidence" value="ECO:0007669"/>
    <property type="project" value="InterPro"/>
</dbReference>
<comment type="similarity">
    <text evidence="2">Belongs to the major facilitator superfamily. Sugar transporter (TC 2.A.1.1) family.</text>
</comment>
<evidence type="ECO:0000313" key="10">
    <source>
        <dbReference type="Proteomes" id="UP001454036"/>
    </source>
</evidence>
<keyword evidence="6 8" id="KW-0472">Membrane</keyword>
<keyword evidence="4 8" id="KW-0812">Transmembrane</keyword>
<evidence type="ECO:0000256" key="8">
    <source>
        <dbReference type="SAM" id="Phobius"/>
    </source>
</evidence>
<evidence type="ECO:0000256" key="3">
    <source>
        <dbReference type="ARBA" id="ARBA00022448"/>
    </source>
</evidence>
<sequence>MAVLIPARQFTGMNMIMFYAPVLFRTVGSAAQSVAVATNMFFTFLIAQVFLTLLCHMKFGLFFFSAACVLVMTLFVFFFLPETKNIPIEEMSGVWKNHWFWKRFIDAERPSV</sequence>
<protein>
    <submittedName>
        <fullName evidence="9">Secondary carrier transporter</fullName>
    </submittedName>
</protein>
<keyword evidence="10" id="KW-1185">Reference proteome</keyword>
<dbReference type="Pfam" id="PF00083">
    <property type="entry name" value="Sugar_tr"/>
    <property type="match status" value="1"/>
</dbReference>
<dbReference type="SUPFAM" id="SSF103473">
    <property type="entry name" value="MFS general substrate transporter"/>
    <property type="match status" value="1"/>
</dbReference>
<dbReference type="GO" id="GO:0016020">
    <property type="term" value="C:membrane"/>
    <property type="evidence" value="ECO:0007669"/>
    <property type="project" value="UniProtKB-SubCell"/>
</dbReference>
<gene>
    <name evidence="9" type="ORF">LIER_08972</name>
</gene>
<evidence type="ECO:0000256" key="5">
    <source>
        <dbReference type="ARBA" id="ARBA00022989"/>
    </source>
</evidence>
<keyword evidence="3" id="KW-0813">Transport</keyword>
<accession>A0AAV3PF94</accession>